<feature type="coiled-coil region" evidence="1">
    <location>
        <begin position="152"/>
        <end position="179"/>
    </location>
</feature>
<evidence type="ECO:0000313" key="2">
    <source>
        <dbReference type="EMBL" id="MQO56500.1"/>
    </source>
</evidence>
<sequence length="399" mass="47752">MGTFHSIDELIKTLDREKVLLKEMFAKRHSLQFRYDYALEMTEYKEERIRYLIENGVIRDTGDCLEMEDVYQKFFEDVLEVNEEINVSSVRDYISVLNENIDYYLKENNESRKYKYLKEVRRCLKTIALATVRNVLDLKRNMDNTYKNEPNYEIKKAKLQRLSEKLKNISQLITESERVIDTDQPVFFSMAMDVRMKNVVNDVRLQLNESYHNLLEIERQIIQYLNMIDYQNRIFEKVKKLKYLKDQFRWEEATDVRQVIATRNAVWMEPHPKYYIKLSIDNLRTSDEALQCISILSENLKKRKGRRLDSLAEPIPDDYLKGNRQKLEAVNLQEIYNAFSASSTHLFAFVMNYHYDKKQSREDKLVYFCQIASQYVDKLKFTGNYAESDGVEYPMILPR</sequence>
<organism evidence="2 3">
    <name type="scientific">Segatella copri</name>
    <dbReference type="NCBI Taxonomy" id="165179"/>
    <lineage>
        <taxon>Bacteria</taxon>
        <taxon>Pseudomonadati</taxon>
        <taxon>Bacteroidota</taxon>
        <taxon>Bacteroidia</taxon>
        <taxon>Bacteroidales</taxon>
        <taxon>Prevotellaceae</taxon>
        <taxon>Segatella</taxon>
    </lineage>
</organism>
<keyword evidence="1" id="KW-0175">Coiled coil</keyword>
<dbReference type="AlphaFoldDB" id="A0A5P0VMZ1"/>
<protein>
    <submittedName>
        <fullName evidence="2">Uncharacterized protein</fullName>
    </submittedName>
</protein>
<dbReference type="Proteomes" id="UP000358159">
    <property type="component" value="Unassembled WGS sequence"/>
</dbReference>
<comment type="caution">
    <text evidence="2">The sequence shown here is derived from an EMBL/GenBank/DDBJ whole genome shotgun (WGS) entry which is preliminary data.</text>
</comment>
<reference evidence="2 3" key="1">
    <citation type="submission" date="2019-09" db="EMBL/GenBank/DDBJ databases">
        <title>Distinct polysaccharide growth profiles of human intestinal Prevotella copri isolates.</title>
        <authorList>
            <person name="Fehlner-Peach H."/>
            <person name="Magnabosco C."/>
            <person name="Raghavan V."/>
            <person name="Scher J.U."/>
            <person name="Tett A."/>
            <person name="Cox L.M."/>
            <person name="Gottsegen C."/>
            <person name="Watters A."/>
            <person name="Wiltshire- Gordon J.D."/>
            <person name="Segata N."/>
            <person name="Bonneau R."/>
            <person name="Littman D.R."/>
        </authorList>
    </citation>
    <scope>NUCLEOTIDE SEQUENCE [LARGE SCALE GENOMIC DNA]</scope>
    <source>
        <strain evidence="2 3">BVe41219</strain>
    </source>
</reference>
<dbReference type="EMBL" id="VZAZ01000058">
    <property type="protein sequence ID" value="MQO56500.1"/>
    <property type="molecule type" value="Genomic_DNA"/>
</dbReference>
<name>A0A5P0VMZ1_9BACT</name>
<accession>A0A5P0VMZ1</accession>
<dbReference type="RefSeq" id="WP_153087664.1">
    <property type="nucleotide sequence ID" value="NZ_VZAJ01000006.1"/>
</dbReference>
<proteinExistence type="predicted"/>
<evidence type="ECO:0000256" key="1">
    <source>
        <dbReference type="SAM" id="Coils"/>
    </source>
</evidence>
<evidence type="ECO:0000313" key="3">
    <source>
        <dbReference type="Proteomes" id="UP000358159"/>
    </source>
</evidence>
<gene>
    <name evidence="2" type="ORF">F7D42_12485</name>
</gene>